<evidence type="ECO:0000259" key="1">
    <source>
        <dbReference type="Pfam" id="PF08241"/>
    </source>
</evidence>
<dbReference type="eggNOG" id="COG2227">
    <property type="taxonomic scope" value="Bacteria"/>
</dbReference>
<dbReference type="SUPFAM" id="SSF53335">
    <property type="entry name" value="S-adenosyl-L-methionine-dependent methyltransferases"/>
    <property type="match status" value="1"/>
</dbReference>
<dbReference type="CDD" id="cd02440">
    <property type="entry name" value="AdoMet_MTases"/>
    <property type="match status" value="1"/>
</dbReference>
<keyword evidence="2" id="KW-0489">Methyltransferase</keyword>
<name>K9ZI90_ANACC</name>
<dbReference type="STRING" id="272123.Anacy_3068"/>
<dbReference type="RefSeq" id="WP_015215111.1">
    <property type="nucleotide sequence ID" value="NC_019771.1"/>
</dbReference>
<dbReference type="Pfam" id="PF08241">
    <property type="entry name" value="Methyltransf_11"/>
    <property type="match status" value="1"/>
</dbReference>
<dbReference type="PANTHER" id="PTHR43861:SF6">
    <property type="entry name" value="METHYLTRANSFERASE TYPE 11"/>
    <property type="match status" value="1"/>
</dbReference>
<dbReference type="GO" id="GO:0032259">
    <property type="term" value="P:methylation"/>
    <property type="evidence" value="ECO:0007669"/>
    <property type="project" value="UniProtKB-KW"/>
</dbReference>
<keyword evidence="3" id="KW-1185">Reference proteome</keyword>
<feature type="domain" description="Methyltransferase type 11" evidence="1">
    <location>
        <begin position="60"/>
        <end position="152"/>
    </location>
</feature>
<dbReference type="PATRIC" id="fig|272123.3.peg.3349"/>
<accession>K9ZI90</accession>
<organism evidence="2 3">
    <name type="scientific">Anabaena cylindrica (strain ATCC 27899 / PCC 7122)</name>
    <dbReference type="NCBI Taxonomy" id="272123"/>
    <lineage>
        <taxon>Bacteria</taxon>
        <taxon>Bacillati</taxon>
        <taxon>Cyanobacteriota</taxon>
        <taxon>Cyanophyceae</taxon>
        <taxon>Nostocales</taxon>
        <taxon>Nostocaceae</taxon>
        <taxon>Anabaena</taxon>
    </lineage>
</organism>
<reference evidence="3" key="1">
    <citation type="journal article" date="2013" name="Proc. Natl. Acad. Sci. U.S.A.">
        <title>Improving the coverage of the cyanobacterial phylum using diversity-driven genome sequencing.</title>
        <authorList>
            <person name="Shih P.M."/>
            <person name="Wu D."/>
            <person name="Latifi A."/>
            <person name="Axen S.D."/>
            <person name="Fewer D.P."/>
            <person name="Talla E."/>
            <person name="Calteau A."/>
            <person name="Cai F."/>
            <person name="Tandeau de Marsac N."/>
            <person name="Rippka R."/>
            <person name="Herdman M."/>
            <person name="Sivonen K."/>
            <person name="Coursin T."/>
            <person name="Laurent T."/>
            <person name="Goodwin L."/>
            <person name="Nolan M."/>
            <person name="Davenport K.W."/>
            <person name="Han C.S."/>
            <person name="Rubin E.M."/>
            <person name="Eisen J.A."/>
            <person name="Woyke T."/>
            <person name="Gugger M."/>
            <person name="Kerfeld C.A."/>
        </authorList>
    </citation>
    <scope>NUCLEOTIDE SEQUENCE [LARGE SCALE GENOMIC DNA]</scope>
    <source>
        <strain evidence="3">ATCC 27899 / PCC 7122</strain>
    </source>
</reference>
<proteinExistence type="predicted"/>
<dbReference type="Proteomes" id="UP000010474">
    <property type="component" value="Chromosome"/>
</dbReference>
<dbReference type="InterPro" id="IPR013216">
    <property type="entry name" value="Methyltransf_11"/>
</dbReference>
<keyword evidence="2" id="KW-0808">Transferase</keyword>
<dbReference type="EMBL" id="CP003659">
    <property type="protein sequence ID" value="AFZ58484.1"/>
    <property type="molecule type" value="Genomic_DNA"/>
</dbReference>
<gene>
    <name evidence="2" type="ordered locus">Anacy_3068</name>
</gene>
<dbReference type="HOGENOM" id="CLU_1048229_0_0_3"/>
<evidence type="ECO:0000313" key="2">
    <source>
        <dbReference type="EMBL" id="AFZ58484.1"/>
    </source>
</evidence>
<dbReference type="Gene3D" id="3.40.50.150">
    <property type="entry name" value="Vaccinia Virus protein VP39"/>
    <property type="match status" value="1"/>
</dbReference>
<dbReference type="InterPro" id="IPR029063">
    <property type="entry name" value="SAM-dependent_MTases_sf"/>
</dbReference>
<dbReference type="GO" id="GO:0008757">
    <property type="term" value="F:S-adenosylmethionine-dependent methyltransferase activity"/>
    <property type="evidence" value="ECO:0007669"/>
    <property type="project" value="InterPro"/>
</dbReference>
<sequence>MNYKHNVPIEPITDSESLPFTWERLIPKQIPNDPASQKLFEIHLRRYETATRFVKGKRVLDIACGTGYGSQMLRLAGAIAVVGVDICPETVQYARKHYQENNVEFVCADALDFEWKEHFDVIVSFETIEHVIHPDKFLDRLRYLLLPEGKLLLSVPLGETRHIDPYHLHAFSQEDVFALLEKAGFLVEQYRCDDWCLTRRDLLLWRQLYPAARPNMREQFLTLRGWQLLRDFCFRGVINVPEFMVAAQAIKNPVVEKRQTPTHLD</sequence>
<evidence type="ECO:0000313" key="3">
    <source>
        <dbReference type="Proteomes" id="UP000010474"/>
    </source>
</evidence>
<dbReference type="KEGG" id="acy:Anacy_3068"/>
<dbReference type="AlphaFoldDB" id="K9ZI90"/>
<dbReference type="PANTHER" id="PTHR43861">
    <property type="entry name" value="TRANS-ACONITATE 2-METHYLTRANSFERASE-RELATED"/>
    <property type="match status" value="1"/>
</dbReference>
<protein>
    <submittedName>
        <fullName evidence="2">Methyltransferase type 11</fullName>
    </submittedName>
</protein>
<dbReference type="OrthoDB" id="517750at2"/>